<dbReference type="PANTHER" id="PTHR13145">
    <property type="entry name" value="SSM4 PROTEIN"/>
    <property type="match status" value="1"/>
</dbReference>
<keyword evidence="5" id="KW-0808">Transferase</keyword>
<evidence type="ECO:0000256" key="7">
    <source>
        <dbReference type="ARBA" id="ARBA00022786"/>
    </source>
</evidence>
<feature type="non-terminal residue" evidence="11">
    <location>
        <position position="191"/>
    </location>
</feature>
<evidence type="ECO:0000256" key="2">
    <source>
        <dbReference type="ARBA" id="ARBA00004141"/>
    </source>
</evidence>
<evidence type="ECO:0000256" key="8">
    <source>
        <dbReference type="ARBA" id="ARBA00022989"/>
    </source>
</evidence>
<accession>A0ABV0QXR8</accession>
<keyword evidence="12" id="KW-1185">Reference proteome</keyword>
<evidence type="ECO:0000256" key="3">
    <source>
        <dbReference type="ARBA" id="ARBA00004906"/>
    </source>
</evidence>
<dbReference type="PANTHER" id="PTHR13145:SF0">
    <property type="entry name" value="E3 UBIQUITIN-PROTEIN LIGASE MARCHF6"/>
    <property type="match status" value="1"/>
</dbReference>
<keyword evidence="6" id="KW-0812">Transmembrane</keyword>
<evidence type="ECO:0000256" key="5">
    <source>
        <dbReference type="ARBA" id="ARBA00022679"/>
    </source>
</evidence>
<evidence type="ECO:0000256" key="10">
    <source>
        <dbReference type="SAM" id="MobiDB-lite"/>
    </source>
</evidence>
<evidence type="ECO:0000313" key="12">
    <source>
        <dbReference type="Proteomes" id="UP001434883"/>
    </source>
</evidence>
<dbReference type="Proteomes" id="UP001434883">
    <property type="component" value="Unassembled WGS sequence"/>
</dbReference>
<feature type="region of interest" description="Disordered" evidence="10">
    <location>
        <begin position="92"/>
        <end position="111"/>
    </location>
</feature>
<name>A0ABV0QXR8_9TELE</name>
<gene>
    <name evidence="11" type="ORF">XENOCAPTIV_025562</name>
</gene>
<evidence type="ECO:0000256" key="4">
    <source>
        <dbReference type="ARBA" id="ARBA00012483"/>
    </source>
</evidence>
<reference evidence="11 12" key="1">
    <citation type="submission" date="2021-06" db="EMBL/GenBank/DDBJ databases">
        <authorList>
            <person name="Palmer J.M."/>
        </authorList>
    </citation>
    <scope>NUCLEOTIDE SEQUENCE [LARGE SCALE GENOMIC DNA]</scope>
    <source>
        <strain evidence="11 12">XC_2019</strain>
        <tissue evidence="11">Muscle</tissue>
    </source>
</reference>
<evidence type="ECO:0000256" key="6">
    <source>
        <dbReference type="ARBA" id="ARBA00022692"/>
    </source>
</evidence>
<feature type="non-terminal residue" evidence="11">
    <location>
        <position position="1"/>
    </location>
</feature>
<comment type="catalytic activity">
    <reaction evidence="1">
        <text>S-ubiquitinyl-[E2 ubiquitin-conjugating enzyme]-L-cysteine + [acceptor protein]-L-lysine = [E2 ubiquitin-conjugating enzyme]-L-cysteine + N(6)-ubiquitinyl-[acceptor protein]-L-lysine.</text>
        <dbReference type="EC" id="2.3.2.27"/>
    </reaction>
</comment>
<evidence type="ECO:0000256" key="1">
    <source>
        <dbReference type="ARBA" id="ARBA00000900"/>
    </source>
</evidence>
<dbReference type="EMBL" id="JAHRIN010025827">
    <property type="protein sequence ID" value="MEQ2200226.1"/>
    <property type="molecule type" value="Genomic_DNA"/>
</dbReference>
<keyword evidence="9" id="KW-0472">Membrane</keyword>
<proteinExistence type="predicted"/>
<comment type="subcellular location">
    <subcellularLocation>
        <location evidence="2">Membrane</location>
        <topology evidence="2">Multi-pass membrane protein</topology>
    </subcellularLocation>
</comment>
<organism evidence="11 12">
    <name type="scientific">Xenoophorus captivus</name>
    <dbReference type="NCBI Taxonomy" id="1517983"/>
    <lineage>
        <taxon>Eukaryota</taxon>
        <taxon>Metazoa</taxon>
        <taxon>Chordata</taxon>
        <taxon>Craniata</taxon>
        <taxon>Vertebrata</taxon>
        <taxon>Euteleostomi</taxon>
        <taxon>Actinopterygii</taxon>
        <taxon>Neopterygii</taxon>
        <taxon>Teleostei</taxon>
        <taxon>Neoteleostei</taxon>
        <taxon>Acanthomorphata</taxon>
        <taxon>Ovalentaria</taxon>
        <taxon>Atherinomorphae</taxon>
        <taxon>Cyprinodontiformes</taxon>
        <taxon>Goodeidae</taxon>
        <taxon>Xenoophorus</taxon>
    </lineage>
</organism>
<feature type="compositionally biased region" description="Acidic residues" evidence="10">
    <location>
        <begin position="151"/>
        <end position="184"/>
    </location>
</feature>
<protein>
    <recommendedName>
        <fullName evidence="4">RING-type E3 ubiquitin transferase</fullName>
        <ecNumber evidence="4">2.3.2.27</ecNumber>
    </recommendedName>
</protein>
<keyword evidence="7" id="KW-0833">Ubl conjugation pathway</keyword>
<feature type="region of interest" description="Disordered" evidence="10">
    <location>
        <begin position="121"/>
        <end position="191"/>
    </location>
</feature>
<comment type="pathway">
    <text evidence="3">Protein modification; protein ubiquitination.</text>
</comment>
<dbReference type="EC" id="2.3.2.27" evidence="4"/>
<keyword evidence="8" id="KW-1133">Transmembrane helix</keyword>
<evidence type="ECO:0000313" key="11">
    <source>
        <dbReference type="EMBL" id="MEQ2200226.1"/>
    </source>
</evidence>
<evidence type="ECO:0000256" key="9">
    <source>
        <dbReference type="ARBA" id="ARBA00023136"/>
    </source>
</evidence>
<sequence length="191" mass="20313">LLSRHAISSACPRHLCRAGHQYWNSHQILVPLHSGGLCLARCCASHSMQNLLADCLQGCFVVTCTLCAFISLVWLREQIVHGGAPQWLEHNQAPLVPNQPDGPAQANEGPVANAAVNDPAAADGAGAQRPAEHGPNGPARARQQEAGNIGDEAELGDDEGEDDDDDVEEDEEEEEEEGREEDAADANNGAQ</sequence>
<comment type="caution">
    <text evidence="11">The sequence shown here is derived from an EMBL/GenBank/DDBJ whole genome shotgun (WGS) entry which is preliminary data.</text>
</comment>